<dbReference type="SMR" id="A0A8S3REV9"/>
<gene>
    <name evidence="17" type="ORF">MEDL_19798</name>
</gene>
<dbReference type="PROSITE" id="PS50082">
    <property type="entry name" value="WD_REPEATS_2"/>
    <property type="match status" value="1"/>
</dbReference>
<evidence type="ECO:0000256" key="13">
    <source>
        <dbReference type="ARBA" id="ARBA00049077"/>
    </source>
</evidence>
<evidence type="ECO:0000259" key="16">
    <source>
        <dbReference type="Pfam" id="PF20979"/>
    </source>
</evidence>
<accession>A0A8S3REV9</accession>
<dbReference type="Pfam" id="PF00400">
    <property type="entry name" value="WD40"/>
    <property type="match status" value="2"/>
</dbReference>
<evidence type="ECO:0000256" key="8">
    <source>
        <dbReference type="ARBA" id="ARBA00022598"/>
    </source>
</evidence>
<dbReference type="GO" id="GO:0000053">
    <property type="term" value="P:argininosuccinate metabolic process"/>
    <property type="evidence" value="ECO:0007669"/>
    <property type="project" value="TreeGrafter"/>
</dbReference>
<dbReference type="PROSITE" id="PS00565">
    <property type="entry name" value="ARGININOSUCCIN_SYN_2"/>
    <property type="match status" value="1"/>
</dbReference>
<keyword evidence="11" id="KW-0067">ATP-binding</keyword>
<dbReference type="InterPro" id="IPR001680">
    <property type="entry name" value="WD40_rpt"/>
</dbReference>
<keyword evidence="9" id="KW-0028">Amino-acid biosynthesis</keyword>
<dbReference type="PROSITE" id="PS00564">
    <property type="entry name" value="ARGININOSUCCIN_SYN_1"/>
    <property type="match status" value="1"/>
</dbReference>
<dbReference type="SUPFAM" id="SSF52402">
    <property type="entry name" value="Adenine nucleotide alpha hydrolases-like"/>
    <property type="match status" value="1"/>
</dbReference>
<dbReference type="InterPro" id="IPR048267">
    <property type="entry name" value="Arginosuc_syn_N"/>
</dbReference>
<evidence type="ECO:0000256" key="7">
    <source>
        <dbReference type="ARBA" id="ARBA00022571"/>
    </source>
</evidence>
<evidence type="ECO:0000256" key="9">
    <source>
        <dbReference type="ARBA" id="ARBA00022605"/>
    </source>
</evidence>
<dbReference type="InterPro" id="IPR001518">
    <property type="entry name" value="Arginosuc_synth"/>
</dbReference>
<dbReference type="GO" id="GO:0006526">
    <property type="term" value="P:L-arginine biosynthetic process"/>
    <property type="evidence" value="ECO:0007669"/>
    <property type="project" value="UniProtKB-KW"/>
</dbReference>
<dbReference type="Pfam" id="PF20979">
    <property type="entry name" value="Arginosuc_syn_C"/>
    <property type="match status" value="1"/>
</dbReference>
<dbReference type="SUPFAM" id="SSF50978">
    <property type="entry name" value="WD40 repeat-like"/>
    <property type="match status" value="1"/>
</dbReference>
<feature type="repeat" description="WD" evidence="14">
    <location>
        <begin position="512"/>
        <end position="542"/>
    </location>
</feature>
<comment type="pathway">
    <text evidence="2">Nitrogen metabolism; urea cycle; (N(omega)-L-arginino)succinate from L-aspartate and L-citrulline: step 1/1.</text>
</comment>
<dbReference type="GO" id="GO:0005737">
    <property type="term" value="C:cytoplasm"/>
    <property type="evidence" value="ECO:0007669"/>
    <property type="project" value="TreeGrafter"/>
</dbReference>
<dbReference type="EMBL" id="CAJPWZ010001022">
    <property type="protein sequence ID" value="CAG2205319.1"/>
    <property type="molecule type" value="Genomic_DNA"/>
</dbReference>
<dbReference type="SUPFAM" id="SSF69864">
    <property type="entry name" value="Argininosuccinate synthetase, C-terminal domain"/>
    <property type="match status" value="1"/>
</dbReference>
<dbReference type="GO" id="GO:0005524">
    <property type="term" value="F:ATP binding"/>
    <property type="evidence" value="ECO:0007669"/>
    <property type="project" value="UniProtKB-KW"/>
</dbReference>
<dbReference type="GO" id="GO:0000050">
    <property type="term" value="P:urea cycle"/>
    <property type="evidence" value="ECO:0007669"/>
    <property type="project" value="UniProtKB-KW"/>
</dbReference>
<comment type="caution">
    <text evidence="17">The sequence shown here is derived from an EMBL/GenBank/DDBJ whole genome shotgun (WGS) entry which is preliminary data.</text>
</comment>
<dbReference type="CDD" id="cd01999">
    <property type="entry name" value="ASS"/>
    <property type="match status" value="1"/>
</dbReference>
<evidence type="ECO:0000256" key="10">
    <source>
        <dbReference type="ARBA" id="ARBA00022741"/>
    </source>
</evidence>
<dbReference type="Gene3D" id="3.90.1260.10">
    <property type="entry name" value="Argininosuccinate synthetase, chain A, domain 2"/>
    <property type="match status" value="1"/>
</dbReference>
<dbReference type="Gene3D" id="2.130.10.10">
    <property type="entry name" value="YVTN repeat-like/Quinoprotein amine dehydrogenase"/>
    <property type="match status" value="1"/>
</dbReference>
<dbReference type="InterPro" id="IPR048268">
    <property type="entry name" value="Arginosuc_syn_C"/>
</dbReference>
<keyword evidence="8 17" id="KW-0436">Ligase</keyword>
<dbReference type="EC" id="6.3.4.5" evidence="4"/>
<dbReference type="Gene3D" id="3.40.50.620">
    <property type="entry name" value="HUPs"/>
    <property type="match status" value="1"/>
</dbReference>
<keyword evidence="18" id="KW-1185">Reference proteome</keyword>
<dbReference type="Pfam" id="PF00764">
    <property type="entry name" value="Arginosuc_synth"/>
    <property type="match status" value="1"/>
</dbReference>
<dbReference type="InterPro" id="IPR015943">
    <property type="entry name" value="WD40/YVTN_repeat-like_dom_sf"/>
</dbReference>
<dbReference type="AlphaFoldDB" id="A0A8S3REV9"/>
<name>A0A8S3REV9_MYTED</name>
<dbReference type="Proteomes" id="UP000683360">
    <property type="component" value="Unassembled WGS sequence"/>
</dbReference>
<keyword evidence="7" id="KW-0055">Arginine biosynthesis</keyword>
<dbReference type="InterPro" id="IPR018223">
    <property type="entry name" value="Arginosuc_synth_CS"/>
</dbReference>
<dbReference type="PANTHER" id="PTHR11587">
    <property type="entry name" value="ARGININOSUCCINATE SYNTHASE"/>
    <property type="match status" value="1"/>
</dbReference>
<feature type="domain" description="Arginosuccinate synthase-like N-terminal" evidence="15">
    <location>
        <begin position="7"/>
        <end position="170"/>
    </location>
</feature>
<dbReference type="InterPro" id="IPR014729">
    <property type="entry name" value="Rossmann-like_a/b/a_fold"/>
</dbReference>
<reference evidence="17" key="1">
    <citation type="submission" date="2021-03" db="EMBL/GenBank/DDBJ databases">
        <authorList>
            <person name="Bekaert M."/>
        </authorList>
    </citation>
    <scope>NUCLEOTIDE SEQUENCE</scope>
</reference>
<proteinExistence type="inferred from homology"/>
<evidence type="ECO:0000256" key="5">
    <source>
        <dbReference type="ARBA" id="ARBA00014810"/>
    </source>
</evidence>
<evidence type="ECO:0000256" key="12">
    <source>
        <dbReference type="ARBA" id="ARBA00029916"/>
    </source>
</evidence>
<keyword evidence="14" id="KW-0853">WD repeat</keyword>
<keyword evidence="10" id="KW-0547">Nucleotide-binding</keyword>
<evidence type="ECO:0000256" key="2">
    <source>
        <dbReference type="ARBA" id="ARBA00005154"/>
    </source>
</evidence>
<evidence type="ECO:0000256" key="4">
    <source>
        <dbReference type="ARBA" id="ARBA00012286"/>
    </source>
</evidence>
<evidence type="ECO:0000256" key="1">
    <source>
        <dbReference type="ARBA" id="ARBA00004967"/>
    </source>
</evidence>
<dbReference type="SMART" id="SM00320">
    <property type="entry name" value="WD40"/>
    <property type="match status" value="4"/>
</dbReference>
<evidence type="ECO:0000313" key="18">
    <source>
        <dbReference type="Proteomes" id="UP000683360"/>
    </source>
</evidence>
<dbReference type="FunFam" id="3.40.50.620:FF:000019">
    <property type="entry name" value="Argininosuccinate synthase"/>
    <property type="match status" value="1"/>
</dbReference>
<comment type="catalytic activity">
    <reaction evidence="13">
        <text>L-citrulline + L-aspartate + ATP = 2-(N(omega)-L-arginino)succinate + AMP + diphosphate + H(+)</text>
        <dbReference type="Rhea" id="RHEA:10932"/>
        <dbReference type="ChEBI" id="CHEBI:15378"/>
        <dbReference type="ChEBI" id="CHEBI:29991"/>
        <dbReference type="ChEBI" id="CHEBI:30616"/>
        <dbReference type="ChEBI" id="CHEBI:33019"/>
        <dbReference type="ChEBI" id="CHEBI:57472"/>
        <dbReference type="ChEBI" id="CHEBI:57743"/>
        <dbReference type="ChEBI" id="CHEBI:456215"/>
        <dbReference type="EC" id="6.3.4.5"/>
    </reaction>
</comment>
<comment type="pathway">
    <text evidence="1">Amino-acid biosynthesis; L-arginine biosynthesis; L-arginine from L-ornithine and carbamoyl phosphate: step 2/3.</text>
</comment>
<dbReference type="GO" id="GO:0004055">
    <property type="term" value="F:argininosuccinate synthase activity"/>
    <property type="evidence" value="ECO:0007669"/>
    <property type="project" value="UniProtKB-EC"/>
</dbReference>
<evidence type="ECO:0000256" key="6">
    <source>
        <dbReference type="ARBA" id="ARBA00022436"/>
    </source>
</evidence>
<feature type="domain" description="Arginosuccinate synthase C-terminal" evidence="16">
    <location>
        <begin position="180"/>
        <end position="400"/>
    </location>
</feature>
<organism evidence="17 18">
    <name type="scientific">Mytilus edulis</name>
    <name type="common">Blue mussel</name>
    <dbReference type="NCBI Taxonomy" id="6550"/>
    <lineage>
        <taxon>Eukaryota</taxon>
        <taxon>Metazoa</taxon>
        <taxon>Spiralia</taxon>
        <taxon>Lophotrochozoa</taxon>
        <taxon>Mollusca</taxon>
        <taxon>Bivalvia</taxon>
        <taxon>Autobranchia</taxon>
        <taxon>Pteriomorphia</taxon>
        <taxon>Mytilida</taxon>
        <taxon>Mytiloidea</taxon>
        <taxon>Mytilidae</taxon>
        <taxon>Mytilinae</taxon>
        <taxon>Mytilus</taxon>
    </lineage>
</organism>
<sequence>MTSESKRVILAYSGGLDTSCILVWLIEEGYDVIAFCADVGQEEDFEAAKEKAKKLGAKKMIVADVSREFVTDFIWPGIQGNVTYEDRYLLGTALARPCIAKAMIKVANEEGAQYISHGATGKGNDQIRFELAAYALHPSIKVISPWRMPEFFNRFKGRKDLFEYAKLHNISLPVNPKAPWSMDANLMHISYESGVLENPNTEAPKDMYQMTTDPEKSPDEADVLSIDFENGVPVKVTNQKTKESMTDPLELFIYLNKIGGKHGVGRIDIVENRFIGMKSRGVYETPGGTILLVAHTDIEVFTMDREVRRIKRDLDIKFADQVYRGFWFSPECEFTRTCIQKSQDGVTGSVNLKIYKGCVYVLGRTSPTSLYNEELVSMDVQGDYEPTDATGFIKINALRVVSVGLDTHSTINVWDWRKGKILASVRGHSDRVFDVQFHLFKDNTIVSCGVKHIKFWSLCGNALTPKKGVFGKAGEIQTMMCLAFGPDDTTYSGTLSGDVYIWRGNNLDNVIVGAHQGAIYTLDIGESGYATGGKDGCVKLWDPDFKSITSISIGNSPEGYKGLCVRSVCWRGDKVLVGTQDSEIFEIGVRDRDKPICLVQGHAEGELWALAVHPKKPIFATGSDDQTVRSVFERFTSSAEATLSHTIAKVKSLLDDYVDGFSANAIRILLGSSTFNKAPEESLKHFQDMLKLTKKILMHLLIPDVRYYKNCFEQKSRRETYRKIGRNS</sequence>
<dbReference type="InterPro" id="IPR036322">
    <property type="entry name" value="WD40_repeat_dom_sf"/>
</dbReference>
<dbReference type="InterPro" id="IPR023434">
    <property type="entry name" value="Arginosuc_synth_type_1_subfam"/>
</dbReference>
<dbReference type="NCBIfam" id="TIGR00032">
    <property type="entry name" value="argG"/>
    <property type="match status" value="1"/>
</dbReference>
<keyword evidence="6" id="KW-0835">Urea cycle</keyword>
<evidence type="ECO:0000256" key="14">
    <source>
        <dbReference type="PROSITE-ProRule" id="PRU00221"/>
    </source>
</evidence>
<dbReference type="HAMAP" id="MF_00005">
    <property type="entry name" value="Arg_succ_synth_type1"/>
    <property type="match status" value="1"/>
</dbReference>
<dbReference type="InterPro" id="IPR024074">
    <property type="entry name" value="AS_cat/multimer_dom_body"/>
</dbReference>
<evidence type="ECO:0000256" key="11">
    <source>
        <dbReference type="ARBA" id="ARBA00022840"/>
    </source>
</evidence>
<comment type="subunit">
    <text evidence="3">Homotetramer.</text>
</comment>
<evidence type="ECO:0000259" key="15">
    <source>
        <dbReference type="Pfam" id="PF00764"/>
    </source>
</evidence>
<dbReference type="OrthoDB" id="1688907at2759"/>
<dbReference type="NCBIfam" id="NF001770">
    <property type="entry name" value="PRK00509.1"/>
    <property type="match status" value="1"/>
</dbReference>
<protein>
    <recommendedName>
        <fullName evidence="5">Argininosuccinate synthase</fullName>
        <ecNumber evidence="4">6.3.4.5</ecNumber>
    </recommendedName>
    <alternativeName>
        <fullName evidence="12">Citrulline--aspartate ligase</fullName>
    </alternativeName>
</protein>
<dbReference type="PANTHER" id="PTHR11587:SF2">
    <property type="entry name" value="ARGININOSUCCINATE SYNTHASE"/>
    <property type="match status" value="1"/>
</dbReference>
<dbReference type="FunFam" id="3.90.1260.10:FF:000003">
    <property type="entry name" value="Argininosuccinate synthase"/>
    <property type="match status" value="1"/>
</dbReference>
<evidence type="ECO:0000256" key="3">
    <source>
        <dbReference type="ARBA" id="ARBA00011881"/>
    </source>
</evidence>
<evidence type="ECO:0000313" key="17">
    <source>
        <dbReference type="EMBL" id="CAG2205319.1"/>
    </source>
</evidence>